<evidence type="ECO:0000313" key="2">
    <source>
        <dbReference type="EMBL" id="GIH32593.1"/>
    </source>
</evidence>
<accession>A0ABQ4FCQ4</accession>
<dbReference type="InterPro" id="IPR036388">
    <property type="entry name" value="WH-like_DNA-bd_sf"/>
</dbReference>
<dbReference type="InterPro" id="IPR050662">
    <property type="entry name" value="Sec-metab_biosynth-thioest"/>
</dbReference>
<dbReference type="Gene3D" id="1.10.10.10">
    <property type="entry name" value="Winged helix-like DNA-binding domain superfamily/Winged helix DNA-binding domain"/>
    <property type="match status" value="1"/>
</dbReference>
<evidence type="ECO:0000313" key="3">
    <source>
        <dbReference type="Proteomes" id="UP000651728"/>
    </source>
</evidence>
<dbReference type="SUPFAM" id="SSF56281">
    <property type="entry name" value="Metallo-hydrolase/oxidoreductase"/>
    <property type="match status" value="1"/>
</dbReference>
<keyword evidence="3" id="KW-1185">Reference proteome</keyword>
<feature type="domain" description="Metallo-beta-lactamase" evidence="1">
    <location>
        <begin position="37"/>
        <end position="197"/>
    </location>
</feature>
<dbReference type="InterPro" id="IPR036866">
    <property type="entry name" value="RibonucZ/Hydroxyglut_hydro"/>
</dbReference>
<evidence type="ECO:0000259" key="1">
    <source>
        <dbReference type="SMART" id="SM00849"/>
    </source>
</evidence>
<dbReference type="Gene3D" id="3.60.15.10">
    <property type="entry name" value="Ribonuclease Z/Hydroxyacylglutathione hydrolase-like"/>
    <property type="match status" value="1"/>
</dbReference>
<dbReference type="EMBL" id="BOOB01000018">
    <property type="protein sequence ID" value="GIH32593.1"/>
    <property type="molecule type" value="Genomic_DNA"/>
</dbReference>
<dbReference type="InterPro" id="IPR041516">
    <property type="entry name" value="LACTB2_WH"/>
</dbReference>
<gene>
    <name evidence="2" type="ORF">Mam01_27570</name>
</gene>
<proteinExistence type="predicted"/>
<dbReference type="PANTHER" id="PTHR23131">
    <property type="entry name" value="ENDORIBONUCLEASE LACTB2"/>
    <property type="match status" value="1"/>
</dbReference>
<name>A0ABQ4FCQ4_9ACTN</name>
<dbReference type="Pfam" id="PF00753">
    <property type="entry name" value="Lactamase_B"/>
    <property type="match status" value="1"/>
</dbReference>
<organism evidence="2 3">
    <name type="scientific">Microbispora amethystogenes</name>
    <dbReference type="NCBI Taxonomy" id="1427754"/>
    <lineage>
        <taxon>Bacteria</taxon>
        <taxon>Bacillati</taxon>
        <taxon>Actinomycetota</taxon>
        <taxon>Actinomycetes</taxon>
        <taxon>Streptosporangiales</taxon>
        <taxon>Streptosporangiaceae</taxon>
        <taxon>Microbispora</taxon>
    </lineage>
</organism>
<dbReference type="SMART" id="SM00849">
    <property type="entry name" value="Lactamase_B"/>
    <property type="match status" value="1"/>
</dbReference>
<dbReference type="Proteomes" id="UP000651728">
    <property type="component" value="Unassembled WGS sequence"/>
</dbReference>
<comment type="caution">
    <text evidence="2">The sequence shown here is derived from an EMBL/GenBank/DDBJ whole genome shotgun (WGS) entry which is preliminary data.</text>
</comment>
<dbReference type="InterPro" id="IPR001279">
    <property type="entry name" value="Metallo-B-lactamas"/>
</dbReference>
<dbReference type="CDD" id="cd16278">
    <property type="entry name" value="metallo-hydrolase-like_MBL-fold"/>
    <property type="match status" value="1"/>
</dbReference>
<dbReference type="RefSeq" id="WP_239101284.1">
    <property type="nucleotide sequence ID" value="NZ_BAABEJ010000010.1"/>
</dbReference>
<protein>
    <submittedName>
        <fullName evidence="2">MBL fold metallo-hydrolase</fullName>
    </submittedName>
</protein>
<dbReference type="Pfam" id="PF17778">
    <property type="entry name" value="WHD_BLACT"/>
    <property type="match status" value="1"/>
</dbReference>
<sequence>MSGLRIPLDGAQGPDGAGTATAVNVLAPNPSPMTLDGTNTWIVGGADAVLVVDPGPDDEAHLRRVAERVDGRRVTAVLLTHGHADHSEGAGPLARLLGAPVRALDPRHRLGEEGLDDGDVVTAGDVEVRVVATPGHSFDSLCFWLPGDRAMLTGDTVLGRGTTMIAPDGDLGDYLRSLDRLRQGAEMLEATALLPGHGPVLPDPAGVLNAYVVHRRMRLEQVREAIRRGARDAREIVEMMYADVDPSLWPAAEMSVAAQLDYLKTAL</sequence>
<dbReference type="PANTHER" id="PTHR23131:SF0">
    <property type="entry name" value="ENDORIBONUCLEASE LACTB2"/>
    <property type="match status" value="1"/>
</dbReference>
<reference evidence="2 3" key="1">
    <citation type="submission" date="2021-01" db="EMBL/GenBank/DDBJ databases">
        <title>Whole genome shotgun sequence of Microbispora amethystogenes NBRC 101907.</title>
        <authorList>
            <person name="Komaki H."/>
            <person name="Tamura T."/>
        </authorList>
    </citation>
    <scope>NUCLEOTIDE SEQUENCE [LARGE SCALE GENOMIC DNA]</scope>
    <source>
        <strain evidence="2 3">NBRC 101907</strain>
    </source>
</reference>